<feature type="compositionally biased region" description="Basic and acidic residues" evidence="1">
    <location>
        <begin position="386"/>
        <end position="397"/>
    </location>
</feature>
<feature type="compositionally biased region" description="Acidic residues" evidence="1">
    <location>
        <begin position="315"/>
        <end position="325"/>
    </location>
</feature>
<comment type="caution">
    <text evidence="2">The sequence shown here is derived from an EMBL/GenBank/DDBJ whole genome shotgun (WGS) entry which is preliminary data.</text>
</comment>
<evidence type="ECO:0000313" key="3">
    <source>
        <dbReference type="Proteomes" id="UP001321473"/>
    </source>
</evidence>
<feature type="compositionally biased region" description="Basic and acidic residues" evidence="1">
    <location>
        <begin position="415"/>
        <end position="435"/>
    </location>
</feature>
<sequence length="591" mass="63073">MQITANPWKEKSGSLAGARHNDLVLSLVFNISHGILGQTQASVMAAVAGTSGLKSFESSSTTAKPAVDDDDDELEALRTAALMSMKAREKHKPNSLNSEPRERPGAYSSYSRYHHSNQRAMPGKPLFSWSQHTRPNLIVIQPVPLEGSEAAPPSNRASIQTAQPSSKLLLPQDRWCPQQGQDSPASASSGPSKRRGSGKFSHFESSSESEESDDDLLPSGSVSSPSDPSHGHSSDDEQNSACLSPLRDSLDGCLSESTSDLLVSAKWHEMSPETGTTDFARKSGDVYSALHTSGHGSSDGIDSGIAHAPSQASGEDSESGEDVDDCTAKDLLGLVSRQEPSVEDGLKNSAVPSENVQELPVGSPGLCGSRSGNDSPVGHMARKSPSRKEYPQKHEARLTNGVSLDVQKVHVAPDNQREDWFAPPSREKNSSREGTPKSTRSVDSQDRAVSSVFEARRRKFESTVPVKPVGGKIVLLKGQSKTDELSPCHESSPLPSPRAQARSRSRSTSPPFLRSVLSVVKRGPGELLPACAEPKKKHRPGRTAEVIVHSVGEESSDASDRIACSSKLPCQAEACEGEMPRLRCAAHLAGP</sequence>
<reference evidence="2 3" key="1">
    <citation type="journal article" date="2023" name="Arcadia Sci">
        <title>De novo assembly of a long-read Amblyomma americanum tick genome.</title>
        <authorList>
            <person name="Chou S."/>
            <person name="Poskanzer K.E."/>
            <person name="Rollins M."/>
            <person name="Thuy-Boun P.S."/>
        </authorList>
    </citation>
    <scope>NUCLEOTIDE SEQUENCE [LARGE SCALE GENOMIC DNA]</scope>
    <source>
        <strain evidence="2">F_SG_1</strain>
        <tissue evidence="2">Salivary glands</tissue>
    </source>
</reference>
<feature type="compositionally biased region" description="Low complexity" evidence="1">
    <location>
        <begin position="491"/>
        <end position="512"/>
    </location>
</feature>
<dbReference type="EMBL" id="JARKHS020000948">
    <property type="protein sequence ID" value="KAK8788312.1"/>
    <property type="molecule type" value="Genomic_DNA"/>
</dbReference>
<dbReference type="AlphaFoldDB" id="A0AAQ4FPE4"/>
<feature type="region of interest" description="Disordered" evidence="1">
    <location>
        <begin position="169"/>
        <end position="249"/>
    </location>
</feature>
<protein>
    <submittedName>
        <fullName evidence="2">Uncharacterized protein</fullName>
    </submittedName>
</protein>
<evidence type="ECO:0000256" key="1">
    <source>
        <dbReference type="SAM" id="MobiDB-lite"/>
    </source>
</evidence>
<name>A0AAQ4FPE4_AMBAM</name>
<feature type="region of interest" description="Disordered" evidence="1">
    <location>
        <begin position="85"/>
        <end position="109"/>
    </location>
</feature>
<dbReference type="Proteomes" id="UP001321473">
    <property type="component" value="Unassembled WGS sequence"/>
</dbReference>
<evidence type="ECO:0000313" key="2">
    <source>
        <dbReference type="EMBL" id="KAK8788312.1"/>
    </source>
</evidence>
<feature type="region of interest" description="Disordered" evidence="1">
    <location>
        <begin position="288"/>
        <end position="512"/>
    </location>
</feature>
<proteinExistence type="predicted"/>
<organism evidence="2 3">
    <name type="scientific">Amblyomma americanum</name>
    <name type="common">Lone star tick</name>
    <dbReference type="NCBI Taxonomy" id="6943"/>
    <lineage>
        <taxon>Eukaryota</taxon>
        <taxon>Metazoa</taxon>
        <taxon>Ecdysozoa</taxon>
        <taxon>Arthropoda</taxon>
        <taxon>Chelicerata</taxon>
        <taxon>Arachnida</taxon>
        <taxon>Acari</taxon>
        <taxon>Parasitiformes</taxon>
        <taxon>Ixodida</taxon>
        <taxon>Ixodoidea</taxon>
        <taxon>Ixodidae</taxon>
        <taxon>Amblyomminae</taxon>
        <taxon>Amblyomma</taxon>
    </lineage>
</organism>
<feature type="compositionally biased region" description="Low complexity" evidence="1">
    <location>
        <begin position="293"/>
        <end position="305"/>
    </location>
</feature>
<keyword evidence="3" id="KW-1185">Reference proteome</keyword>
<feature type="compositionally biased region" description="Acidic residues" evidence="1">
    <location>
        <begin position="207"/>
        <end position="216"/>
    </location>
</feature>
<accession>A0AAQ4FPE4</accession>
<feature type="compositionally biased region" description="Low complexity" evidence="1">
    <location>
        <begin position="217"/>
        <end position="228"/>
    </location>
</feature>
<gene>
    <name evidence="2" type="ORF">V5799_021911</name>
</gene>